<keyword evidence="3 9" id="KW-0479">Metal-binding</keyword>
<evidence type="ECO:0000313" key="13">
    <source>
        <dbReference type="Proteomes" id="UP000003416"/>
    </source>
</evidence>
<evidence type="ECO:0000313" key="12">
    <source>
        <dbReference type="EMBL" id="EGF56437.1"/>
    </source>
</evidence>
<dbReference type="Proteomes" id="UP000003416">
    <property type="component" value="Unassembled WGS sequence"/>
</dbReference>
<feature type="binding site" evidence="9">
    <location>
        <position position="155"/>
    </location>
    <ligand>
        <name>Zn(2+)</name>
        <dbReference type="ChEBI" id="CHEBI:29105"/>
        <note>catalytic</note>
    </ligand>
</feature>
<proteinExistence type="inferred from homology"/>
<comment type="similarity">
    <text evidence="9 10">Belongs to the peptidase M15D family.</text>
</comment>
<keyword evidence="5 9" id="KW-0862">Zinc</keyword>
<feature type="active site" description="Proton donor/acceptor" evidence="9">
    <location>
        <position position="219"/>
    </location>
</feature>
<dbReference type="eggNOG" id="COG2173">
    <property type="taxonomic scope" value="Bacteria"/>
</dbReference>
<keyword evidence="2 9" id="KW-0645">Protease</keyword>
<dbReference type="PANTHER" id="PTHR43126:SF2">
    <property type="entry name" value="D-ALANYL-D-ALANINE DIPEPTIDASE"/>
    <property type="match status" value="1"/>
</dbReference>
<feature type="region of interest" description="Disordered" evidence="11">
    <location>
        <begin position="1"/>
        <end position="40"/>
    </location>
</feature>
<protein>
    <recommendedName>
        <fullName evidence="9 10">D-alanyl-D-alanine dipeptidase</fullName>
        <shortName evidence="9 10">D-Ala-D-Ala dipeptidase</shortName>
        <ecNumber evidence="9 10">3.4.13.22</ecNumber>
    </recommendedName>
</protein>
<comment type="cofactor">
    <cofactor evidence="9">
        <name>Zn(2+)</name>
        <dbReference type="ChEBI" id="CHEBI:29105"/>
    </cofactor>
    <text evidence="9">Binds 1 zinc ion per subunit.</text>
</comment>
<organism evidence="12 13">
    <name type="scientific">Bacteroides fluxus YIT 12057</name>
    <dbReference type="NCBI Taxonomy" id="763034"/>
    <lineage>
        <taxon>Bacteria</taxon>
        <taxon>Pseudomonadati</taxon>
        <taxon>Bacteroidota</taxon>
        <taxon>Bacteroidia</taxon>
        <taxon>Bacteroidales</taxon>
        <taxon>Bacteroidaceae</taxon>
        <taxon>Bacteroides</taxon>
    </lineage>
</organism>
<dbReference type="GO" id="GO:0006508">
    <property type="term" value="P:proteolysis"/>
    <property type="evidence" value="ECO:0007669"/>
    <property type="project" value="UniProtKB-KW"/>
</dbReference>
<evidence type="ECO:0000256" key="3">
    <source>
        <dbReference type="ARBA" id="ARBA00022723"/>
    </source>
</evidence>
<evidence type="ECO:0000256" key="11">
    <source>
        <dbReference type="SAM" id="MobiDB-lite"/>
    </source>
</evidence>
<dbReference type="AlphaFoldDB" id="F3PTZ2"/>
<comment type="function">
    <text evidence="9 10">Catalyzes hydrolysis of the D-alanyl-D-alanine dipeptide.</text>
</comment>
<dbReference type="SUPFAM" id="SSF55166">
    <property type="entry name" value="Hedgehog/DD-peptidase"/>
    <property type="match status" value="1"/>
</dbReference>
<reference evidence="12 13" key="1">
    <citation type="submission" date="2011-02" db="EMBL/GenBank/DDBJ databases">
        <authorList>
            <person name="Weinstock G."/>
            <person name="Sodergren E."/>
            <person name="Clifton S."/>
            <person name="Fulton L."/>
            <person name="Fulton B."/>
            <person name="Courtney L."/>
            <person name="Fronick C."/>
            <person name="Harrison M."/>
            <person name="Strong C."/>
            <person name="Farmer C."/>
            <person name="Delahaunty K."/>
            <person name="Markovic C."/>
            <person name="Hall O."/>
            <person name="Minx P."/>
            <person name="Tomlinson C."/>
            <person name="Mitreva M."/>
            <person name="Hou S."/>
            <person name="Chen J."/>
            <person name="Wollam A."/>
            <person name="Pepin K.H."/>
            <person name="Johnson M."/>
            <person name="Bhonagiri V."/>
            <person name="Zhang X."/>
            <person name="Suruliraj S."/>
            <person name="Warren W."/>
            <person name="Chinwalla A."/>
            <person name="Mardis E.R."/>
            <person name="Wilson R.K."/>
        </authorList>
    </citation>
    <scope>NUCLEOTIDE SEQUENCE [LARGE SCALE GENOMIC DNA]</scope>
    <source>
        <strain evidence="12 13">YIT 12057</strain>
    </source>
</reference>
<dbReference type="HAMAP" id="MF_01924">
    <property type="entry name" value="A_A_dipeptidase"/>
    <property type="match status" value="1"/>
</dbReference>
<dbReference type="STRING" id="763034.HMPREF9446_02212"/>
<dbReference type="EMBL" id="AFBN01000040">
    <property type="protein sequence ID" value="EGF56437.1"/>
    <property type="molecule type" value="Genomic_DNA"/>
</dbReference>
<evidence type="ECO:0000256" key="6">
    <source>
        <dbReference type="ARBA" id="ARBA00022997"/>
    </source>
</evidence>
<dbReference type="HOGENOM" id="CLU_060744_1_0_10"/>
<dbReference type="GO" id="GO:0160237">
    <property type="term" value="F:D-Ala-D-Ala dipeptidase activity"/>
    <property type="evidence" value="ECO:0007669"/>
    <property type="project" value="UniProtKB-EC"/>
</dbReference>
<dbReference type="Gene3D" id="3.30.1380.10">
    <property type="match status" value="1"/>
</dbReference>
<feature type="site" description="Transition state stabilizer" evidence="9">
    <location>
        <position position="117"/>
    </location>
</feature>
<evidence type="ECO:0000256" key="1">
    <source>
        <dbReference type="ARBA" id="ARBA00001362"/>
    </source>
</evidence>
<keyword evidence="6 9" id="KW-0224">Dipeptidase</keyword>
<keyword evidence="4 9" id="KW-0378">Hydrolase</keyword>
<evidence type="ECO:0000256" key="9">
    <source>
        <dbReference type="HAMAP-Rule" id="MF_01924"/>
    </source>
</evidence>
<dbReference type="GO" id="GO:0071555">
    <property type="term" value="P:cell wall organization"/>
    <property type="evidence" value="ECO:0007669"/>
    <property type="project" value="UniProtKB-KW"/>
</dbReference>
<dbReference type="InterPro" id="IPR009045">
    <property type="entry name" value="Zn_M74/Hedgehog-like"/>
</dbReference>
<dbReference type="EC" id="3.4.13.22" evidence="9 10"/>
<comment type="catalytic activity">
    <reaction evidence="1 9 10">
        <text>D-alanyl-D-alanine + H2O = 2 D-alanine</text>
        <dbReference type="Rhea" id="RHEA:20661"/>
        <dbReference type="ChEBI" id="CHEBI:15377"/>
        <dbReference type="ChEBI" id="CHEBI:57416"/>
        <dbReference type="ChEBI" id="CHEBI:57822"/>
        <dbReference type="EC" id="3.4.13.22"/>
    </reaction>
</comment>
<evidence type="ECO:0000256" key="7">
    <source>
        <dbReference type="ARBA" id="ARBA00023049"/>
    </source>
</evidence>
<evidence type="ECO:0000256" key="5">
    <source>
        <dbReference type="ARBA" id="ARBA00022833"/>
    </source>
</evidence>
<accession>F3PTZ2</accession>
<dbReference type="PIRSF" id="PIRSF026671">
    <property type="entry name" value="AA_dipeptidase"/>
    <property type="match status" value="1"/>
</dbReference>
<dbReference type="InterPro" id="IPR000755">
    <property type="entry name" value="A_A_dipeptidase"/>
</dbReference>
<dbReference type="GO" id="GO:0008270">
    <property type="term" value="F:zinc ion binding"/>
    <property type="evidence" value="ECO:0007669"/>
    <property type="project" value="UniProtKB-UniRule"/>
</dbReference>
<evidence type="ECO:0000256" key="4">
    <source>
        <dbReference type="ARBA" id="ARBA00022801"/>
    </source>
</evidence>
<comment type="caution">
    <text evidence="12">The sequence shown here is derived from an EMBL/GenBank/DDBJ whole genome shotgun (WGS) entry which is preliminary data.</text>
</comment>
<name>F3PTZ2_9BACE</name>
<feature type="binding site" evidence="9">
    <location>
        <position position="222"/>
    </location>
    <ligand>
        <name>Zn(2+)</name>
        <dbReference type="ChEBI" id="CHEBI:29105"/>
        <note>catalytic</note>
    </ligand>
</feature>
<evidence type="ECO:0000256" key="8">
    <source>
        <dbReference type="ARBA" id="ARBA00023316"/>
    </source>
</evidence>
<dbReference type="CDD" id="cd14840">
    <property type="entry name" value="D-Ala-D-Ala_dipeptidase_Aad"/>
    <property type="match status" value="1"/>
</dbReference>
<evidence type="ECO:0000256" key="2">
    <source>
        <dbReference type="ARBA" id="ARBA00022670"/>
    </source>
</evidence>
<dbReference type="PANTHER" id="PTHR43126">
    <property type="entry name" value="D-ALANYL-D-ALANINE DIPEPTIDASE"/>
    <property type="match status" value="1"/>
</dbReference>
<keyword evidence="13" id="KW-1185">Reference proteome</keyword>
<dbReference type="GO" id="GO:0008237">
    <property type="term" value="F:metallopeptidase activity"/>
    <property type="evidence" value="ECO:0007669"/>
    <property type="project" value="UniProtKB-KW"/>
</dbReference>
<evidence type="ECO:0000256" key="10">
    <source>
        <dbReference type="PIRNR" id="PIRNR026671"/>
    </source>
</evidence>
<sequence>MCGCGGKQASGQMQSPDTEETIPHTGTMAAPAPPAPPKSHTARYLDSLGLVNIAEADSSIAIELMYTHADNFTGILLYEDLKEAYLHPDAMESLKQAQRLLKERHPGYSLIVYDAARPMSVQQKMWNAVKGTSKYIYVSNPSRGGGLHNYGLAVDISILDEKGVPLPMGTPVDYLGKEAHITEESRLVAQGKITEQERKNRLLLRQVMKEAGFRPLPSEWWHFNRYSRQTARERYRVIP</sequence>
<keyword evidence="7 9" id="KW-0482">Metalloprotease</keyword>
<feature type="binding site" evidence="9">
    <location>
        <position position="148"/>
    </location>
    <ligand>
        <name>Zn(2+)</name>
        <dbReference type="ChEBI" id="CHEBI:29105"/>
        <note>catalytic</note>
    </ligand>
</feature>
<keyword evidence="8 10" id="KW-0961">Cell wall biogenesis/degradation</keyword>
<dbReference type="Pfam" id="PF01427">
    <property type="entry name" value="Peptidase_M15"/>
    <property type="match status" value="1"/>
</dbReference>
<gene>
    <name evidence="12" type="ORF">HMPREF9446_02212</name>
</gene>